<protein>
    <recommendedName>
        <fullName evidence="4">N-acetylneuraminate epimerase</fullName>
    </recommendedName>
</protein>
<dbReference type="Gene3D" id="2.60.40.1120">
    <property type="entry name" value="Carboxypeptidase-like, regulatory domain"/>
    <property type="match status" value="1"/>
</dbReference>
<comment type="caution">
    <text evidence="2">The sequence shown here is derived from an EMBL/GenBank/DDBJ whole genome shotgun (WGS) entry which is preliminary data.</text>
</comment>
<dbReference type="SUPFAM" id="SSF49464">
    <property type="entry name" value="Carboxypeptidase regulatory domain-like"/>
    <property type="match status" value="1"/>
</dbReference>
<dbReference type="RefSeq" id="WP_379517792.1">
    <property type="nucleotide sequence ID" value="NZ_JBHSPA010000036.1"/>
</dbReference>
<keyword evidence="3" id="KW-1185">Reference proteome</keyword>
<dbReference type="InterPro" id="IPR011043">
    <property type="entry name" value="Gal_Oxase/kelch_b-propeller"/>
</dbReference>
<sequence length="860" mass="89044">MGDYTGTAGAHGYTEAAIGAITLAEDQRLTLDVPLEPLASQVVSGTVTDGGGQGWPLYARVEVEGVPGAPVFTDPATGTYAVKLPLGHRYRLTISAEFPGYLPKSETVDLGDKPVTLNTALPVDAGKANAAGYSLTYPDGGVQTFDERTAPVGWTVRDNNDKGGWRFDDPLGRSNQTGGGGGFAIVDDFAEGWAKLDTELLSPAYDLTKVKTPVAEFETHFPPLEQLDVPKATVDVSVDGGTTWSTAWTSPKTLAGPAHVSVPLAAFAGEKDVRLRFHYVGGLGNMWEIDKVAVGTRTFAPVKGGLVVGLVSDANTGEGVLGATVYSEGHSHGHGHGHRDKPQTEGRAITVATPDDTALGDGLYGLFSPETGRREVTADKAAFGYPATSEAARVTSGTVRADIALAAGRISVTPAAVDSAVTWGGDKDVTVTVRNTGKGPATFTVGEQPGGGTAPTTLTETGTPAAGTPPHRVKAGPPTGFGSGHKGEPGQAAPRPGDTWRTLADLDMGATGMVAGTYDGKLYAGTGARDDGTNRFSNAFASYDPESGKWTTLSSPWYRRWSGVGGFINGRFYVTSGRDTRGKTVAATEFYDPATDKWQTVAPNPTPYGSSGSAVLDGKLYVVGGCYMGPQGGDTCANSTVMVYDPAADKWSKTTSYPLGISHLACGGVAGKVYCAGGGSRGGATSDGFAYDPETAAWTAIADMPVDLMASAYTSANGKLLVSTGYSTGLGAITNEGYAYDPAAGTWSPLPNANVATTFAAGAPGFYVVGGDSPETGAPLTQLEQLPGYDQPHGQVAWMSVKARATTLRAGQSVKVTLKLAADRRATSVLTAYTATVVLDTDTPYRATTVPVTMRVVKRH</sequence>
<dbReference type="InterPro" id="IPR008969">
    <property type="entry name" value="CarboxyPept-like_regulatory"/>
</dbReference>
<organism evidence="2 3">
    <name type="scientific">Nonomuraea insulae</name>
    <dbReference type="NCBI Taxonomy" id="1616787"/>
    <lineage>
        <taxon>Bacteria</taxon>
        <taxon>Bacillati</taxon>
        <taxon>Actinomycetota</taxon>
        <taxon>Actinomycetes</taxon>
        <taxon>Streptosporangiales</taxon>
        <taxon>Streptosporangiaceae</taxon>
        <taxon>Nonomuraea</taxon>
    </lineage>
</organism>
<evidence type="ECO:0000313" key="2">
    <source>
        <dbReference type="EMBL" id="MFC5828288.1"/>
    </source>
</evidence>
<dbReference type="Pfam" id="PF01344">
    <property type="entry name" value="Kelch_1"/>
    <property type="match status" value="2"/>
</dbReference>
<feature type="region of interest" description="Disordered" evidence="1">
    <location>
        <begin position="434"/>
        <end position="496"/>
    </location>
</feature>
<dbReference type="EMBL" id="JBHSPA010000036">
    <property type="protein sequence ID" value="MFC5828288.1"/>
    <property type="molecule type" value="Genomic_DNA"/>
</dbReference>
<dbReference type="Proteomes" id="UP001596058">
    <property type="component" value="Unassembled WGS sequence"/>
</dbReference>
<accession>A0ABW1CVF6</accession>
<evidence type="ECO:0000313" key="3">
    <source>
        <dbReference type="Proteomes" id="UP001596058"/>
    </source>
</evidence>
<evidence type="ECO:0008006" key="4">
    <source>
        <dbReference type="Google" id="ProtNLM"/>
    </source>
</evidence>
<dbReference type="PANTHER" id="PTHR45632:SF14">
    <property type="entry name" value="KELCH-LIKE PROTEIN 33"/>
    <property type="match status" value="1"/>
</dbReference>
<dbReference type="SMART" id="SM00612">
    <property type="entry name" value="Kelch"/>
    <property type="match status" value="5"/>
</dbReference>
<dbReference type="Gene3D" id="2.60.120.260">
    <property type="entry name" value="Galactose-binding domain-like"/>
    <property type="match status" value="1"/>
</dbReference>
<feature type="compositionally biased region" description="Low complexity" evidence="1">
    <location>
        <begin position="454"/>
        <end position="470"/>
    </location>
</feature>
<proteinExistence type="predicted"/>
<gene>
    <name evidence="2" type="ORF">ACFPZ3_30845</name>
</gene>
<dbReference type="InterPro" id="IPR015915">
    <property type="entry name" value="Kelch-typ_b-propeller"/>
</dbReference>
<dbReference type="PANTHER" id="PTHR45632">
    <property type="entry name" value="LD33804P"/>
    <property type="match status" value="1"/>
</dbReference>
<evidence type="ECO:0000256" key="1">
    <source>
        <dbReference type="SAM" id="MobiDB-lite"/>
    </source>
</evidence>
<dbReference type="Gene3D" id="2.120.10.80">
    <property type="entry name" value="Kelch-type beta propeller"/>
    <property type="match status" value="2"/>
</dbReference>
<dbReference type="SUPFAM" id="SSF50965">
    <property type="entry name" value="Galactose oxidase, central domain"/>
    <property type="match status" value="1"/>
</dbReference>
<reference evidence="3" key="1">
    <citation type="journal article" date="2019" name="Int. J. Syst. Evol. Microbiol.">
        <title>The Global Catalogue of Microorganisms (GCM) 10K type strain sequencing project: providing services to taxonomists for standard genome sequencing and annotation.</title>
        <authorList>
            <consortium name="The Broad Institute Genomics Platform"/>
            <consortium name="The Broad Institute Genome Sequencing Center for Infectious Disease"/>
            <person name="Wu L."/>
            <person name="Ma J."/>
        </authorList>
    </citation>
    <scope>NUCLEOTIDE SEQUENCE [LARGE SCALE GENOMIC DNA]</scope>
    <source>
        <strain evidence="3">CCUG 53903</strain>
    </source>
</reference>
<name>A0ABW1CVF6_9ACTN</name>
<dbReference type="InterPro" id="IPR006652">
    <property type="entry name" value="Kelch_1"/>
</dbReference>